<feature type="compositionally biased region" description="Polar residues" evidence="1">
    <location>
        <begin position="118"/>
        <end position="161"/>
    </location>
</feature>
<keyword evidence="3" id="KW-1185">Reference proteome</keyword>
<dbReference type="Proteomes" id="UP001153269">
    <property type="component" value="Unassembled WGS sequence"/>
</dbReference>
<protein>
    <submittedName>
        <fullName evidence="2">Uncharacterized protein</fullName>
    </submittedName>
</protein>
<organism evidence="2 3">
    <name type="scientific">Pleuronectes platessa</name>
    <name type="common">European plaice</name>
    <dbReference type="NCBI Taxonomy" id="8262"/>
    <lineage>
        <taxon>Eukaryota</taxon>
        <taxon>Metazoa</taxon>
        <taxon>Chordata</taxon>
        <taxon>Craniata</taxon>
        <taxon>Vertebrata</taxon>
        <taxon>Euteleostomi</taxon>
        <taxon>Actinopterygii</taxon>
        <taxon>Neopterygii</taxon>
        <taxon>Teleostei</taxon>
        <taxon>Neoteleostei</taxon>
        <taxon>Acanthomorphata</taxon>
        <taxon>Carangaria</taxon>
        <taxon>Pleuronectiformes</taxon>
        <taxon>Pleuronectoidei</taxon>
        <taxon>Pleuronectidae</taxon>
        <taxon>Pleuronectes</taxon>
    </lineage>
</organism>
<accession>A0A9N7VRK6</accession>
<proteinExistence type="predicted"/>
<comment type="caution">
    <text evidence="2">The sequence shown here is derived from an EMBL/GenBank/DDBJ whole genome shotgun (WGS) entry which is preliminary data.</text>
</comment>
<evidence type="ECO:0000256" key="1">
    <source>
        <dbReference type="SAM" id="MobiDB-lite"/>
    </source>
</evidence>
<dbReference type="EMBL" id="CADEAL010004324">
    <property type="protein sequence ID" value="CAB1457056.1"/>
    <property type="molecule type" value="Genomic_DNA"/>
</dbReference>
<reference evidence="2" key="1">
    <citation type="submission" date="2020-03" db="EMBL/GenBank/DDBJ databases">
        <authorList>
            <person name="Weist P."/>
        </authorList>
    </citation>
    <scope>NUCLEOTIDE SEQUENCE</scope>
</reference>
<gene>
    <name evidence="2" type="ORF">PLEPLA_LOCUS44860</name>
</gene>
<feature type="compositionally biased region" description="Polar residues" evidence="1">
    <location>
        <begin position="57"/>
        <end position="72"/>
    </location>
</feature>
<sequence>MGDFVEDEALMSHDWQPSAGQPSAAAYTSYNIPSALWKPISVATQQTVPSAPAAGSFVNSESRDWSLNNPNSPLMFPLSYKPSNPAGPQPGPNTDSSTQGGGSQYVPHLVYEEVFQYPSGNEKQSPSDGVSNTAGGPSQAGYMSTGSSTEYSSEPSYQRYPSNAGAQQVSSSATGSSATAQMSYQQQNPVASPKEEAPVRVSEPILPPPPPPSYIIQYKNGFVRVSYLLNKSRYSPGLAPPPAVRPAPARRQAPAPVGVRNPQRYILHFNMMSL</sequence>
<feature type="region of interest" description="Disordered" evidence="1">
    <location>
        <begin position="50"/>
        <end position="199"/>
    </location>
</feature>
<evidence type="ECO:0000313" key="3">
    <source>
        <dbReference type="Proteomes" id="UP001153269"/>
    </source>
</evidence>
<feature type="compositionally biased region" description="Low complexity" evidence="1">
    <location>
        <begin position="164"/>
        <end position="181"/>
    </location>
</feature>
<evidence type="ECO:0000313" key="2">
    <source>
        <dbReference type="EMBL" id="CAB1457056.1"/>
    </source>
</evidence>
<name>A0A9N7VRK6_PLEPL</name>
<dbReference type="AlphaFoldDB" id="A0A9N7VRK6"/>
<feature type="region of interest" description="Disordered" evidence="1">
    <location>
        <begin position="1"/>
        <end position="24"/>
    </location>
</feature>